<sequence>MGCMVAGCLNDEVARGLCRYHYDQLRLHGRIDVNGCRVRLCLMCGTWMMVRRKSKMFCSQACRKRWQRLKDAGKAPVRDPLPIVVKPLPFDMSDGERMIEDIELFTDRDVLAASDGVCLECGKPVVDDGSLASGWRVPLEAGGRPVLSNRVPLHVECKAKWDGRPKRGRDRKARQQGHR</sequence>
<accession>A0A6A2W0A9</accession>
<gene>
    <name evidence="1" type="ORF">DSM100238_1779</name>
</gene>
<evidence type="ECO:0000313" key="2">
    <source>
        <dbReference type="Proteomes" id="UP000440041"/>
    </source>
</evidence>
<evidence type="ECO:0000313" key="1">
    <source>
        <dbReference type="EMBL" id="KAB8292727.1"/>
    </source>
</evidence>
<dbReference type="Proteomes" id="UP000440041">
    <property type="component" value="Unassembled WGS sequence"/>
</dbReference>
<dbReference type="RefSeq" id="WP_152356295.1">
    <property type="nucleotide sequence ID" value="NZ_JBHLXF010000001.1"/>
</dbReference>
<dbReference type="AlphaFoldDB" id="A0A6A2W0A9"/>
<protein>
    <submittedName>
        <fullName evidence="1">Uncharacterized protein</fullName>
    </submittedName>
</protein>
<reference evidence="1 2" key="1">
    <citation type="submission" date="2019-09" db="EMBL/GenBank/DDBJ databases">
        <title>Characterization of the phylogenetic diversity of two novel species belonging to the genus Bifidobacterium: Bifidobacterium cebidarum sp. nov. and Bifidobacterium leontopitheci sp. nov.</title>
        <authorList>
            <person name="Lugli G.A."/>
            <person name="Duranti S."/>
            <person name="Milani C."/>
            <person name="Turroni F."/>
            <person name="Ventura M."/>
        </authorList>
    </citation>
    <scope>NUCLEOTIDE SEQUENCE [LARGE SCALE GENOMIC DNA]</scope>
    <source>
        <strain evidence="1 2">DSM 100238</strain>
    </source>
</reference>
<dbReference type="EMBL" id="WBSO01000022">
    <property type="protein sequence ID" value="KAB8292727.1"/>
    <property type="molecule type" value="Genomic_DNA"/>
</dbReference>
<proteinExistence type="predicted"/>
<keyword evidence="2" id="KW-1185">Reference proteome</keyword>
<dbReference type="OrthoDB" id="3635325at2"/>
<name>A0A6A2W0A9_9BIFI</name>
<organism evidence="1 2">
    <name type="scientific">Bifidobacterium apri</name>
    <dbReference type="NCBI Taxonomy" id="1769423"/>
    <lineage>
        <taxon>Bacteria</taxon>
        <taxon>Bacillati</taxon>
        <taxon>Actinomycetota</taxon>
        <taxon>Actinomycetes</taxon>
        <taxon>Bifidobacteriales</taxon>
        <taxon>Bifidobacteriaceae</taxon>
        <taxon>Bifidobacterium</taxon>
    </lineage>
</organism>
<comment type="caution">
    <text evidence="1">The sequence shown here is derived from an EMBL/GenBank/DDBJ whole genome shotgun (WGS) entry which is preliminary data.</text>
</comment>